<feature type="transmembrane region" description="Helical" evidence="1">
    <location>
        <begin position="340"/>
        <end position="359"/>
    </location>
</feature>
<protein>
    <recommendedName>
        <fullName evidence="4">4-amino-4-deoxy-L-arabinose transferase-like glycosyltransferase</fullName>
    </recommendedName>
</protein>
<feature type="transmembrane region" description="Helical" evidence="1">
    <location>
        <begin position="414"/>
        <end position="433"/>
    </location>
</feature>
<proteinExistence type="predicted"/>
<feature type="transmembrane region" description="Helical" evidence="1">
    <location>
        <begin position="76"/>
        <end position="94"/>
    </location>
</feature>
<accession>A0ABT5MCK8</accession>
<feature type="transmembrane region" description="Helical" evidence="1">
    <location>
        <begin position="142"/>
        <end position="164"/>
    </location>
</feature>
<feature type="transmembrane region" description="Helical" evidence="1">
    <location>
        <begin position="314"/>
        <end position="334"/>
    </location>
</feature>
<dbReference type="EMBL" id="JAQSIO010000002">
    <property type="protein sequence ID" value="MDD0814161.1"/>
    <property type="molecule type" value="Genomic_DNA"/>
</dbReference>
<comment type="caution">
    <text evidence="2">The sequence shown here is derived from an EMBL/GenBank/DDBJ whole genome shotgun (WGS) entry which is preliminary data.</text>
</comment>
<feature type="transmembrane region" description="Helical" evidence="1">
    <location>
        <begin position="246"/>
        <end position="265"/>
    </location>
</feature>
<evidence type="ECO:0000313" key="2">
    <source>
        <dbReference type="EMBL" id="MDD0814161.1"/>
    </source>
</evidence>
<keyword evidence="1" id="KW-0812">Transmembrane</keyword>
<feature type="transmembrane region" description="Helical" evidence="1">
    <location>
        <begin position="101"/>
        <end position="122"/>
    </location>
</feature>
<evidence type="ECO:0008006" key="4">
    <source>
        <dbReference type="Google" id="ProtNLM"/>
    </source>
</evidence>
<evidence type="ECO:0000313" key="3">
    <source>
        <dbReference type="Proteomes" id="UP001528672"/>
    </source>
</evidence>
<sequence length="567" mass="61247">MNSTSPAIVAQSAVRRLPRWALLGLCAAYVMAGFWGHGPWKNGDIAALGFMLELAGGHTPWLNPTLAGMPPETDGLLAYWLGAGAVLLAPAGWSPELVTRLPFMVMLTLTLVATWYGVYYLARSPRAQPVAFAFGGEARPNDYARALADGGLLALMACLGLARLSHETTSYLAQLCCTSLAFYAVAASPYRRVAPVLALGAGLGGLALSGAPSLALIFGLGATGLCWAQTHPADNEPGRQHSPGQVATVAGVVTLAVGVLVLALDLNRWRVLWPDLPEARSLLRLLVWFAWPAWPLAAWSVWRWRHHLRGKRWPLHLSLPLWFVAVSVVATFTTVPADRALLLGLPALATLAAFALPTLSRSMGALIDWFTLLFFTGAAIIIWVIWLAMQTGFPAQPAANVARLAPGFQPDFSLFPLLCALTATGAWIALVKWRAGRQRAAIWKSLVLPAGGAALGWILLMTLWLPLLDYAQSYATMVQSARALMGTAHCADAFGLNQAQVAAFQYHGELRVHALGEQPRCDWLLLGREPAGPGQVPPNMAQWQFESSVWRPVERREAVLLYRRSGS</sequence>
<keyword evidence="1" id="KW-0472">Membrane</keyword>
<keyword evidence="3" id="KW-1185">Reference proteome</keyword>
<evidence type="ECO:0000256" key="1">
    <source>
        <dbReference type="SAM" id="Phobius"/>
    </source>
</evidence>
<gene>
    <name evidence="2" type="ORF">PSQ39_05905</name>
</gene>
<keyword evidence="1" id="KW-1133">Transmembrane helix</keyword>
<dbReference type="RefSeq" id="WP_273925790.1">
    <property type="nucleotide sequence ID" value="NZ_JAQSIO010000002.1"/>
</dbReference>
<reference evidence="2 3" key="1">
    <citation type="submission" date="2023-02" db="EMBL/GenBank/DDBJ databases">
        <title>Bacterial whole genome sequence for Curvibacter sp. HBC28.</title>
        <authorList>
            <person name="Le V."/>
            <person name="Ko S.-R."/>
            <person name="Ahn C.-Y."/>
            <person name="Oh H.-M."/>
        </authorList>
    </citation>
    <scope>NUCLEOTIDE SEQUENCE [LARGE SCALE GENOMIC DNA]</scope>
    <source>
        <strain evidence="2 3">HBC28</strain>
    </source>
</reference>
<feature type="transmembrane region" description="Helical" evidence="1">
    <location>
        <begin position="20"/>
        <end position="38"/>
    </location>
</feature>
<organism evidence="2 3">
    <name type="scientific">Curvibacter microcysteis</name>
    <dbReference type="NCBI Taxonomy" id="3026419"/>
    <lineage>
        <taxon>Bacteria</taxon>
        <taxon>Pseudomonadati</taxon>
        <taxon>Pseudomonadota</taxon>
        <taxon>Betaproteobacteria</taxon>
        <taxon>Burkholderiales</taxon>
        <taxon>Comamonadaceae</taxon>
        <taxon>Curvibacter</taxon>
    </lineage>
</organism>
<name>A0ABT5MCK8_9BURK</name>
<feature type="transmembrane region" description="Helical" evidence="1">
    <location>
        <begin position="366"/>
        <end position="389"/>
    </location>
</feature>
<dbReference type="Proteomes" id="UP001528672">
    <property type="component" value="Unassembled WGS sequence"/>
</dbReference>
<feature type="transmembrane region" description="Helical" evidence="1">
    <location>
        <begin position="196"/>
        <end position="225"/>
    </location>
</feature>
<feature type="transmembrane region" description="Helical" evidence="1">
    <location>
        <begin position="445"/>
        <end position="467"/>
    </location>
</feature>